<dbReference type="EMBL" id="JACXVP010000005">
    <property type="protein sequence ID" value="KAG5607373.1"/>
    <property type="molecule type" value="Genomic_DNA"/>
</dbReference>
<evidence type="ECO:0000313" key="1">
    <source>
        <dbReference type="EMBL" id="KAG5607373.1"/>
    </source>
</evidence>
<proteinExistence type="predicted"/>
<protein>
    <submittedName>
        <fullName evidence="1">Uncharacterized protein</fullName>
    </submittedName>
</protein>
<comment type="caution">
    <text evidence="1">The sequence shown here is derived from an EMBL/GenBank/DDBJ whole genome shotgun (WGS) entry which is preliminary data.</text>
</comment>
<evidence type="ECO:0000313" key="2">
    <source>
        <dbReference type="Proteomes" id="UP000824120"/>
    </source>
</evidence>
<dbReference type="AlphaFoldDB" id="A0A9J5Z577"/>
<organism evidence="1 2">
    <name type="scientific">Solanum commersonii</name>
    <name type="common">Commerson's wild potato</name>
    <name type="synonym">Commerson's nightshade</name>
    <dbReference type="NCBI Taxonomy" id="4109"/>
    <lineage>
        <taxon>Eukaryota</taxon>
        <taxon>Viridiplantae</taxon>
        <taxon>Streptophyta</taxon>
        <taxon>Embryophyta</taxon>
        <taxon>Tracheophyta</taxon>
        <taxon>Spermatophyta</taxon>
        <taxon>Magnoliopsida</taxon>
        <taxon>eudicotyledons</taxon>
        <taxon>Gunneridae</taxon>
        <taxon>Pentapetalae</taxon>
        <taxon>asterids</taxon>
        <taxon>lamiids</taxon>
        <taxon>Solanales</taxon>
        <taxon>Solanaceae</taxon>
        <taxon>Solanoideae</taxon>
        <taxon>Solaneae</taxon>
        <taxon>Solanum</taxon>
    </lineage>
</organism>
<sequence>MVWYTRGREEPLYAGGNEEFLGLLGVPSGSQQSAMARSWCGDLWRLKKEERKMVKGDRICGFADKRSGSSNDFLRQLGHFTLTMECDINAIESHDELKGFNRLSLDGLRSG</sequence>
<dbReference type="Proteomes" id="UP000824120">
    <property type="component" value="Chromosome 5"/>
</dbReference>
<gene>
    <name evidence="1" type="ORF">H5410_028865</name>
</gene>
<reference evidence="1 2" key="1">
    <citation type="submission" date="2020-09" db="EMBL/GenBank/DDBJ databases">
        <title>De no assembly of potato wild relative species, Solanum commersonii.</title>
        <authorList>
            <person name="Cho K."/>
        </authorList>
    </citation>
    <scope>NUCLEOTIDE SEQUENCE [LARGE SCALE GENOMIC DNA]</scope>
    <source>
        <strain evidence="1">LZ3.2</strain>
        <tissue evidence="1">Leaf</tissue>
    </source>
</reference>
<keyword evidence="2" id="KW-1185">Reference proteome</keyword>
<accession>A0A9J5Z577</accession>
<name>A0A9J5Z577_SOLCO</name>